<dbReference type="GO" id="GO:0016799">
    <property type="term" value="F:hydrolase activity, hydrolyzing N-glycosyl compounds"/>
    <property type="evidence" value="ECO:0007669"/>
    <property type="project" value="InterPro"/>
</dbReference>
<dbReference type="Pfam" id="PF07632">
    <property type="entry name" value="Sde182_NH-like"/>
    <property type="match status" value="1"/>
</dbReference>
<evidence type="ECO:0000256" key="1">
    <source>
        <dbReference type="SAM" id="SignalP"/>
    </source>
</evidence>
<dbReference type="Pfam" id="PF21027">
    <property type="entry name" value="Sde0182_C"/>
    <property type="match status" value="1"/>
</dbReference>
<dbReference type="RefSeq" id="WP_052731044.1">
    <property type="nucleotide sequence ID" value="NZ_CP010429.1"/>
</dbReference>
<dbReference type="Gene3D" id="3.90.245.10">
    <property type="entry name" value="Ribonucleoside hydrolase-like"/>
    <property type="match status" value="1"/>
</dbReference>
<feature type="domain" description="Cellulose-binding Sde182 nucleoside hydrolase-like" evidence="2">
    <location>
        <begin position="24"/>
        <end position="294"/>
    </location>
</feature>
<dbReference type="PATRIC" id="fig|1379870.5.peg.473"/>
<dbReference type="InterPro" id="IPR013783">
    <property type="entry name" value="Ig-like_fold"/>
</dbReference>
<evidence type="ECO:0000313" key="5">
    <source>
        <dbReference type="Proteomes" id="UP000033054"/>
    </source>
</evidence>
<organism evidence="4 5">
    <name type="scientific">Spirosoma radiotolerans</name>
    <dbReference type="NCBI Taxonomy" id="1379870"/>
    <lineage>
        <taxon>Bacteria</taxon>
        <taxon>Pseudomonadati</taxon>
        <taxon>Bacteroidota</taxon>
        <taxon>Cytophagia</taxon>
        <taxon>Cytophagales</taxon>
        <taxon>Cytophagaceae</taxon>
        <taxon>Spirosoma</taxon>
    </lineage>
</organism>
<gene>
    <name evidence="4" type="ORF">SD10_02125</name>
</gene>
<reference evidence="4 5" key="1">
    <citation type="journal article" date="2014" name="Curr. Microbiol.">
        <title>Spirosoma radiotolerans sp. nov., a gamma-radiation-resistant bacterium isolated from gamma ray-irradiated soil.</title>
        <authorList>
            <person name="Lee J.J."/>
            <person name="Srinivasan S."/>
            <person name="Lim S."/>
            <person name="Joe M."/>
            <person name="Im S."/>
            <person name="Bae S.I."/>
            <person name="Park K.R."/>
            <person name="Han J.H."/>
            <person name="Park S.H."/>
            <person name="Joo B.M."/>
            <person name="Park S.J."/>
            <person name="Kim M.K."/>
        </authorList>
    </citation>
    <scope>NUCLEOTIDE SEQUENCE [LARGE SCALE GENOMIC DNA]</scope>
    <source>
        <strain evidence="4 5">DG5A</strain>
    </source>
</reference>
<dbReference type="InterPro" id="IPR011483">
    <property type="entry name" value="Sde182_NH-like"/>
</dbReference>
<sequence>MKNRISFFILFALLWHYSQAQHPRVFVLTDIENEPDDAMSFVRFLTYANQFDTEGIVATTSCWQRTKTAEWRLHEIVQAYGKVRDNLEIHEKGFPTEAYMHSVIKKGLPVFGKEGLGDGKDSEGSDWLLKSMLKNESRPLFIQAWGGTNVLAQALWKLQRTQPENTVSKVIANLRVYTISDQDDTGPWIRKTFPTLFYIVSPGFEENGGGQYHYATWTGISGDRIHGRFLGADSTLVDNKTLEEHVRRNHGPLGEKYPQVAVLMEGDTPSFLGLINNGLNDAEHPNYGSWGGRYELAIPPYKKYMYEPETRPIWTDTADEVYSEITQSYHTSNQATIWRWRNAFQQDFFARMDWCVAKAYAKANHPPTVLLNHPNQLTVKSGTEVVLSGTGTDPDNNTLAYNWLFYKEVGSLNASQLLLKNPKSSAVTFRAPTVSEVKTMHFILEVTDNGTPSLTRYQRVIVNVIPK</sequence>
<dbReference type="InterPro" id="IPR036452">
    <property type="entry name" value="Ribo_hydro-like"/>
</dbReference>
<dbReference type="SUPFAM" id="SSF53590">
    <property type="entry name" value="Nucleoside hydrolase"/>
    <property type="match status" value="1"/>
</dbReference>
<feature type="signal peptide" evidence="1">
    <location>
        <begin position="1"/>
        <end position="20"/>
    </location>
</feature>
<dbReference type="HOGENOM" id="CLU_029266_0_0_10"/>
<evidence type="ECO:0000313" key="4">
    <source>
        <dbReference type="EMBL" id="AKD53877.1"/>
    </source>
</evidence>
<dbReference type="Proteomes" id="UP000033054">
    <property type="component" value="Chromosome"/>
</dbReference>
<protein>
    <submittedName>
        <fullName evidence="4">Signal peptide protein</fullName>
    </submittedName>
</protein>
<dbReference type="STRING" id="1379870.SD10_02125"/>
<feature type="domain" description="Cellulose-binding Sde182 C-terminal" evidence="3">
    <location>
        <begin position="385"/>
        <end position="464"/>
    </location>
</feature>
<evidence type="ECO:0000259" key="2">
    <source>
        <dbReference type="Pfam" id="PF07632"/>
    </source>
</evidence>
<accession>A0A0E3V550</accession>
<feature type="chain" id="PRO_5002413839" evidence="1">
    <location>
        <begin position="21"/>
        <end position="467"/>
    </location>
</feature>
<name>A0A0E3V550_9BACT</name>
<dbReference type="InterPro" id="IPR048527">
    <property type="entry name" value="Sde182_C"/>
</dbReference>
<dbReference type="KEGG" id="srd:SD10_02125"/>
<evidence type="ECO:0000259" key="3">
    <source>
        <dbReference type="Pfam" id="PF21027"/>
    </source>
</evidence>
<dbReference type="EMBL" id="CP010429">
    <property type="protein sequence ID" value="AKD53877.1"/>
    <property type="molecule type" value="Genomic_DNA"/>
</dbReference>
<dbReference type="AlphaFoldDB" id="A0A0E3V550"/>
<keyword evidence="5" id="KW-1185">Reference proteome</keyword>
<keyword evidence="1" id="KW-0732">Signal</keyword>
<proteinExistence type="predicted"/>
<dbReference type="Gene3D" id="2.60.40.10">
    <property type="entry name" value="Immunoglobulins"/>
    <property type="match status" value="1"/>
</dbReference>